<dbReference type="EMBL" id="GIBP01008903">
    <property type="protein sequence ID" value="NDV37872.1"/>
    <property type="molecule type" value="Transcribed_RNA"/>
</dbReference>
<dbReference type="Gene3D" id="3.40.50.300">
    <property type="entry name" value="P-loop containing nucleotide triphosphate hydrolases"/>
    <property type="match status" value="1"/>
</dbReference>
<proteinExistence type="predicted"/>
<dbReference type="PANTHER" id="PTHR24223">
    <property type="entry name" value="ATP-BINDING CASSETTE SUB-FAMILY C"/>
    <property type="match status" value="1"/>
</dbReference>
<reference evidence="4" key="1">
    <citation type="journal article" date="2020" name="J. Eukaryot. Microbiol.">
        <title>De novo Sequencing, Assembly and Annotation of the Transcriptome for the Free-Living Testate Amoeba Arcella intermedia.</title>
        <authorList>
            <person name="Ribeiro G.M."/>
            <person name="Porfirio-Sousa A.L."/>
            <person name="Maurer-Alcala X.X."/>
            <person name="Katz L.A."/>
            <person name="Lahr D.J.G."/>
        </authorList>
    </citation>
    <scope>NUCLEOTIDE SEQUENCE</scope>
</reference>
<dbReference type="InterPro" id="IPR027417">
    <property type="entry name" value="P-loop_NTPase"/>
</dbReference>
<dbReference type="InterPro" id="IPR050173">
    <property type="entry name" value="ABC_transporter_C-like"/>
</dbReference>
<organism evidence="4">
    <name type="scientific">Arcella intermedia</name>
    <dbReference type="NCBI Taxonomy" id="1963864"/>
    <lineage>
        <taxon>Eukaryota</taxon>
        <taxon>Amoebozoa</taxon>
        <taxon>Tubulinea</taxon>
        <taxon>Elardia</taxon>
        <taxon>Arcellinida</taxon>
        <taxon>Sphaerothecina</taxon>
        <taxon>Arcellidae</taxon>
        <taxon>Arcella</taxon>
    </lineage>
</organism>
<dbReference type="AlphaFoldDB" id="A0A6B2LL92"/>
<dbReference type="GO" id="GO:0042626">
    <property type="term" value="F:ATPase-coupled transmembrane transporter activity"/>
    <property type="evidence" value="ECO:0007669"/>
    <property type="project" value="TreeGrafter"/>
</dbReference>
<keyword evidence="2" id="KW-0067">ATP-binding</keyword>
<protein>
    <recommendedName>
        <fullName evidence="3">ABC transporter domain-containing protein</fullName>
    </recommendedName>
</protein>
<dbReference type="FunFam" id="3.40.50.300:FF:003492">
    <property type="entry name" value="AGAP012735-PA"/>
    <property type="match status" value="1"/>
</dbReference>
<name>A0A6B2LL92_9EUKA</name>
<dbReference type="Pfam" id="PF00005">
    <property type="entry name" value="ABC_tran"/>
    <property type="match status" value="1"/>
</dbReference>
<evidence type="ECO:0000256" key="2">
    <source>
        <dbReference type="ARBA" id="ARBA00022840"/>
    </source>
</evidence>
<dbReference type="GO" id="GO:0016887">
    <property type="term" value="F:ATP hydrolysis activity"/>
    <property type="evidence" value="ECO:0007669"/>
    <property type="project" value="InterPro"/>
</dbReference>
<accession>A0A6B2LL92</accession>
<dbReference type="SUPFAM" id="SSF52540">
    <property type="entry name" value="P-loop containing nucleoside triphosphate hydrolases"/>
    <property type="match status" value="1"/>
</dbReference>
<dbReference type="GO" id="GO:0016020">
    <property type="term" value="C:membrane"/>
    <property type="evidence" value="ECO:0007669"/>
    <property type="project" value="TreeGrafter"/>
</dbReference>
<sequence length="167" mass="18866">MFIGTLRSNLDPFNEHPDEELWEVLKKVHLFKFVKSLPMGLEAEIQEKGNNLSLGQRQLICIARALLRKSQILILDEATASVDYETDHLIQQTIKESFSHCTILTIAHRLHTIVHSDRILVLEGGNVLEFDTPAKLLSDSDSQFSSLVKETDPQTQAFLQNAILNST</sequence>
<keyword evidence="1" id="KW-0547">Nucleotide-binding</keyword>
<dbReference type="InterPro" id="IPR003439">
    <property type="entry name" value="ABC_transporter-like_ATP-bd"/>
</dbReference>
<dbReference type="GO" id="GO:0005524">
    <property type="term" value="F:ATP binding"/>
    <property type="evidence" value="ECO:0007669"/>
    <property type="project" value="UniProtKB-KW"/>
</dbReference>
<feature type="domain" description="ABC transporter" evidence="3">
    <location>
        <begin position="16"/>
        <end position="80"/>
    </location>
</feature>
<evidence type="ECO:0000313" key="4">
    <source>
        <dbReference type="EMBL" id="NDV37872.1"/>
    </source>
</evidence>
<evidence type="ECO:0000256" key="1">
    <source>
        <dbReference type="ARBA" id="ARBA00022741"/>
    </source>
</evidence>
<evidence type="ECO:0000259" key="3">
    <source>
        <dbReference type="Pfam" id="PF00005"/>
    </source>
</evidence>